<organism evidence="3 4">
    <name type="scientific">Fragilariopsis cylindrus CCMP1102</name>
    <dbReference type="NCBI Taxonomy" id="635003"/>
    <lineage>
        <taxon>Eukaryota</taxon>
        <taxon>Sar</taxon>
        <taxon>Stramenopiles</taxon>
        <taxon>Ochrophyta</taxon>
        <taxon>Bacillariophyta</taxon>
        <taxon>Bacillariophyceae</taxon>
        <taxon>Bacillariophycidae</taxon>
        <taxon>Bacillariales</taxon>
        <taxon>Bacillariaceae</taxon>
        <taxon>Fragilariopsis</taxon>
    </lineage>
</organism>
<feature type="domain" description="FAM13A-like" evidence="2">
    <location>
        <begin position="1070"/>
        <end position="1125"/>
    </location>
</feature>
<dbReference type="PROSITE" id="PS50096">
    <property type="entry name" value="IQ"/>
    <property type="match status" value="1"/>
</dbReference>
<dbReference type="Pfam" id="PF26116">
    <property type="entry name" value="FAM13A"/>
    <property type="match status" value="2"/>
</dbReference>
<dbReference type="Proteomes" id="UP000095751">
    <property type="component" value="Unassembled WGS sequence"/>
</dbReference>
<dbReference type="InterPro" id="IPR059029">
    <property type="entry name" value="FAM13A_dom"/>
</dbReference>
<feature type="region of interest" description="Disordered" evidence="1">
    <location>
        <begin position="175"/>
        <end position="211"/>
    </location>
</feature>
<feature type="compositionally biased region" description="Low complexity" evidence="1">
    <location>
        <begin position="178"/>
        <end position="200"/>
    </location>
</feature>
<proteinExistence type="predicted"/>
<evidence type="ECO:0000256" key="1">
    <source>
        <dbReference type="SAM" id="MobiDB-lite"/>
    </source>
</evidence>
<accession>A0A1E7FKB3</accession>
<feature type="region of interest" description="Disordered" evidence="1">
    <location>
        <begin position="637"/>
        <end position="659"/>
    </location>
</feature>
<feature type="compositionally biased region" description="Pro residues" evidence="1">
    <location>
        <begin position="709"/>
        <end position="721"/>
    </location>
</feature>
<evidence type="ECO:0000259" key="2">
    <source>
        <dbReference type="Pfam" id="PF26116"/>
    </source>
</evidence>
<keyword evidence="4" id="KW-1185">Reference proteome</keyword>
<name>A0A1E7FKB3_9STRA</name>
<dbReference type="KEGG" id="fcy:FRACYDRAFT_236886"/>
<dbReference type="AlphaFoldDB" id="A0A1E7FKB3"/>
<feature type="region of interest" description="Disordered" evidence="1">
    <location>
        <begin position="307"/>
        <end position="333"/>
    </location>
</feature>
<feature type="region of interest" description="Disordered" evidence="1">
    <location>
        <begin position="764"/>
        <end position="852"/>
    </location>
</feature>
<dbReference type="InterPro" id="IPR039102">
    <property type="entry name" value="FAM13"/>
</dbReference>
<dbReference type="OrthoDB" id="2161449at2759"/>
<feature type="compositionally biased region" description="Low complexity" evidence="1">
    <location>
        <begin position="94"/>
        <end position="106"/>
    </location>
</feature>
<feature type="region of interest" description="Disordered" evidence="1">
    <location>
        <begin position="76"/>
        <end position="108"/>
    </location>
</feature>
<feature type="region of interest" description="Disordered" evidence="1">
    <location>
        <begin position="1033"/>
        <end position="1067"/>
    </location>
</feature>
<feature type="region of interest" description="Disordered" evidence="1">
    <location>
        <begin position="675"/>
        <end position="750"/>
    </location>
</feature>
<feature type="compositionally biased region" description="Polar residues" evidence="1">
    <location>
        <begin position="637"/>
        <end position="655"/>
    </location>
</feature>
<feature type="domain" description="FAM13A-like" evidence="2">
    <location>
        <begin position="1199"/>
        <end position="1255"/>
    </location>
</feature>
<protein>
    <recommendedName>
        <fullName evidence="2">FAM13A-like domain-containing protein</fullName>
    </recommendedName>
</protein>
<evidence type="ECO:0000313" key="4">
    <source>
        <dbReference type="Proteomes" id="UP000095751"/>
    </source>
</evidence>
<sequence length="1260" mass="137305">MNDPASSSGKPCHAARLSLLCCQNAIRMGARTQLRLCPPGRARRELKAVLRQMHTMKNDTITNTTTVDVNVTVTSTTTTSTSTSHQRSSSGSLAGQQQQTAGTTTTIMTPSDTGGYFGVDKMIGSDLLENIYPAQEKEILMSTTNTFDSTESDEEEASSGDDDELINTQDLMIDFYDNNNTNNNNNANINNNNNNNNNMNSPSQQRQRREDFERKYENLTEPLFTPNGEESSLSNSINGPMSMSGGGGGGGGISKLPFNRRKIRYFDSIAAQDTTVARSYLQKEMLRSKQREVMLLAKHLKRSQRIQRRKLKEKRGEPLSAKELNNVYDDDDDDDDLDSNNVLALTCVSKFDQPMTPGLAAALVIESLGINQLESIEGMAKCYVGITDAGKALLEINNNSNNNTDASSSLSGNGGKRTQIMAALTPLLISSLEQPSGDVIIALAKVRRMCGTPRYQRRFVQRVAPALIRPANGAMWCLQHQSDMKPILAAAELIFDSAMEIFSKGWYDRGQLLLADTKRAETLNTVAMQLRNLSSHNPEDHHLMTLELGGHNTWRSNNYRGGGNRDSHSRGGSAKEPLAEWEVIAVDRQIRASISNIISMDWSRVVVSKEAALSSASFNRSRQSSGRSRPSVLLQATSSGDMNMSPNNTISTSPMSPLRQPNLMQYQHRETGDMLISNSSSSNYSSHFTPTSSDMSARERTGSPIPTGGNPPIPLSPPPPNRSGTDTQTSSNLFPSSEHAPPRSPTPKHKEYTLDVATSSVAAASASSVPISPMSPKRNKNIPTNTFNTTNTNASIAASVSDNVSSSSSPVHPHFGGDNRAPLSPPSVGTGTSASEGVPHNRPISSASSVSSSITGISGITGGGSQPSHYRMLTSTAAERRRTVAACRALRAQITRFEDAFVQLHGRPPKGAVERSPLATTYAQYREWKRAIRADAACRIQALFRGASTRWMLLRGNNPEISKVVRTRAGRRGFALQNDLTPSPGGQISLLEELSIPAEIGDNIQESVFSPNANVQGSNQTLVPQWGDQIHRRRTGSNDFNSAAPIPRPASPVVSASPRNSGGSLNSLSLPELQALKRDLKQQLKKYDMSFARRHGRMPVKAEKEPIRHLYERYNALKTHIGDMEIDGRRSSSPPSNAVLTNSSSAMLTQQRPTVSPVGSDSEDSTGRRSNNTARRPSPSSPSSASSPPAGAPVPSGDLATLKNEKGRLHQMLRSFERDFFRENQRQVQSFADIRPVASQYRRYKEIKRAIAALQRGERS</sequence>
<feature type="compositionally biased region" description="Low complexity" evidence="1">
    <location>
        <begin position="677"/>
        <end position="693"/>
    </location>
</feature>
<feature type="compositionally biased region" description="Polar residues" evidence="1">
    <location>
        <begin position="722"/>
        <end position="735"/>
    </location>
</feature>
<dbReference type="InParanoid" id="A0A1E7FKB3"/>
<feature type="compositionally biased region" description="Low complexity" evidence="1">
    <location>
        <begin position="781"/>
        <end position="811"/>
    </location>
</feature>
<feature type="region of interest" description="Disordered" evidence="1">
    <location>
        <begin position="1123"/>
        <end position="1199"/>
    </location>
</feature>
<dbReference type="EMBL" id="KV784356">
    <property type="protein sequence ID" value="OEU18608.1"/>
    <property type="molecule type" value="Genomic_DNA"/>
</dbReference>
<feature type="compositionally biased region" description="Low complexity" evidence="1">
    <location>
        <begin position="1177"/>
        <end position="1196"/>
    </location>
</feature>
<feature type="compositionally biased region" description="Low complexity" evidence="1">
    <location>
        <begin position="1041"/>
        <end position="1067"/>
    </location>
</feature>
<dbReference type="Gene3D" id="1.10.10.1460">
    <property type="match status" value="1"/>
</dbReference>
<feature type="compositionally biased region" description="Polar residues" evidence="1">
    <location>
        <begin position="1131"/>
        <end position="1159"/>
    </location>
</feature>
<reference evidence="3 4" key="1">
    <citation type="submission" date="2016-09" db="EMBL/GenBank/DDBJ databases">
        <title>Extensive genetic diversity and differential bi-allelic expression allows diatom success in the polar Southern Ocean.</title>
        <authorList>
            <consortium name="DOE Joint Genome Institute"/>
            <person name="Mock T."/>
            <person name="Otillar R.P."/>
            <person name="Strauss J."/>
            <person name="Dupont C."/>
            <person name="Frickenhaus S."/>
            <person name="Maumus F."/>
            <person name="Mcmullan M."/>
            <person name="Sanges R."/>
            <person name="Schmutz J."/>
            <person name="Toseland A."/>
            <person name="Valas R."/>
            <person name="Veluchamy A."/>
            <person name="Ward B.J."/>
            <person name="Allen A."/>
            <person name="Barry K."/>
            <person name="Falciatore A."/>
            <person name="Ferrante M."/>
            <person name="Fortunato A.E."/>
            <person name="Gloeckner G."/>
            <person name="Gruber A."/>
            <person name="Hipkin R."/>
            <person name="Janech M."/>
            <person name="Kroth P."/>
            <person name="Leese F."/>
            <person name="Lindquist E."/>
            <person name="Lyon B.R."/>
            <person name="Martin J."/>
            <person name="Mayer C."/>
            <person name="Parker M."/>
            <person name="Quesneville H."/>
            <person name="Raymond J."/>
            <person name="Uhlig C."/>
            <person name="Valentin K.U."/>
            <person name="Worden A.Z."/>
            <person name="Armbrust E.V."/>
            <person name="Bowler C."/>
            <person name="Green B."/>
            <person name="Moulton V."/>
            <person name="Van Oosterhout C."/>
            <person name="Grigoriev I."/>
        </authorList>
    </citation>
    <scope>NUCLEOTIDE SEQUENCE [LARGE SCALE GENOMIC DNA]</scope>
    <source>
        <strain evidence="3 4">CCMP1102</strain>
    </source>
</reference>
<dbReference type="PANTHER" id="PTHR15904:SF17">
    <property type="entry name" value="RHO-GAP DOMAIN-CONTAINING PROTEIN"/>
    <property type="match status" value="1"/>
</dbReference>
<gene>
    <name evidence="3" type="ORF">FRACYDRAFT_236886</name>
</gene>
<dbReference type="PANTHER" id="PTHR15904">
    <property type="entry name" value="FAM13"/>
    <property type="match status" value="1"/>
</dbReference>
<evidence type="ECO:0000313" key="3">
    <source>
        <dbReference type="EMBL" id="OEU18608.1"/>
    </source>
</evidence>